<dbReference type="AlphaFoldDB" id="I7MIA6"/>
<dbReference type="GO" id="GO:0045944">
    <property type="term" value="P:positive regulation of transcription by RNA polymerase II"/>
    <property type="evidence" value="ECO:0007669"/>
    <property type="project" value="TreeGrafter"/>
</dbReference>
<evidence type="ECO:0000313" key="2">
    <source>
        <dbReference type="EMBL" id="EAR92820.2"/>
    </source>
</evidence>
<dbReference type="PANTHER" id="PTHR46007">
    <property type="entry name" value="MEDIATOR OF RNA POLYMERASE II TRANSCRIPTION SUBUNIT 12"/>
    <property type="match status" value="1"/>
</dbReference>
<proteinExistence type="predicted"/>
<dbReference type="Proteomes" id="UP000009168">
    <property type="component" value="Unassembled WGS sequence"/>
</dbReference>
<dbReference type="KEGG" id="tet:TTHERM_00293330"/>
<gene>
    <name evidence="2" type="ORF">TTHERM_00293330</name>
</gene>
<feature type="compositionally biased region" description="Polar residues" evidence="1">
    <location>
        <begin position="8"/>
        <end position="42"/>
    </location>
</feature>
<dbReference type="GO" id="GO:0003713">
    <property type="term" value="F:transcription coactivator activity"/>
    <property type="evidence" value="ECO:0007669"/>
    <property type="project" value="TreeGrafter"/>
</dbReference>
<dbReference type="PANTHER" id="PTHR46007:SF12">
    <property type="entry name" value="C2H2-TYPE DOMAIN-CONTAINING PROTEIN-RELATED"/>
    <property type="match status" value="1"/>
</dbReference>
<dbReference type="InParanoid" id="I7MIA6"/>
<dbReference type="EMBL" id="GG662740">
    <property type="protein sequence ID" value="EAR92820.2"/>
    <property type="molecule type" value="Genomic_DNA"/>
</dbReference>
<feature type="region of interest" description="Disordered" evidence="1">
    <location>
        <begin position="137"/>
        <end position="173"/>
    </location>
</feature>
<reference evidence="3" key="1">
    <citation type="journal article" date="2006" name="PLoS Biol.">
        <title>Macronuclear genome sequence of the ciliate Tetrahymena thermophila, a model eukaryote.</title>
        <authorList>
            <person name="Eisen J.A."/>
            <person name="Coyne R.S."/>
            <person name="Wu M."/>
            <person name="Wu D."/>
            <person name="Thiagarajan M."/>
            <person name="Wortman J.R."/>
            <person name="Badger J.H."/>
            <person name="Ren Q."/>
            <person name="Amedeo P."/>
            <person name="Jones K.M."/>
            <person name="Tallon L.J."/>
            <person name="Delcher A.L."/>
            <person name="Salzberg S.L."/>
            <person name="Silva J.C."/>
            <person name="Haas B.J."/>
            <person name="Majoros W.H."/>
            <person name="Farzad M."/>
            <person name="Carlton J.M."/>
            <person name="Smith R.K. Jr."/>
            <person name="Garg J."/>
            <person name="Pearlman R.E."/>
            <person name="Karrer K.M."/>
            <person name="Sun L."/>
            <person name="Manning G."/>
            <person name="Elde N.C."/>
            <person name="Turkewitz A.P."/>
            <person name="Asai D.J."/>
            <person name="Wilkes D.E."/>
            <person name="Wang Y."/>
            <person name="Cai H."/>
            <person name="Collins K."/>
            <person name="Stewart B.A."/>
            <person name="Lee S.R."/>
            <person name="Wilamowska K."/>
            <person name="Weinberg Z."/>
            <person name="Ruzzo W.L."/>
            <person name="Wloga D."/>
            <person name="Gaertig J."/>
            <person name="Frankel J."/>
            <person name="Tsao C.-C."/>
            <person name="Gorovsky M.A."/>
            <person name="Keeling P.J."/>
            <person name="Waller R.F."/>
            <person name="Patron N.J."/>
            <person name="Cherry J.M."/>
            <person name="Stover N.A."/>
            <person name="Krieger C.J."/>
            <person name="del Toro C."/>
            <person name="Ryder H.F."/>
            <person name="Williamson S.C."/>
            <person name="Barbeau R.A."/>
            <person name="Hamilton E.P."/>
            <person name="Orias E."/>
        </authorList>
    </citation>
    <scope>NUCLEOTIDE SEQUENCE [LARGE SCALE GENOMIC DNA]</scope>
    <source>
        <strain evidence="3">SB210</strain>
    </source>
</reference>
<keyword evidence="3" id="KW-1185">Reference proteome</keyword>
<dbReference type="HOGENOM" id="CLU_534750_0_0_1"/>
<sequence length="510" mass="60845">MEEELSTDKQSQQIYNQDNSDQLSTNENSTASKQNNNLDGSNGFGSSNSLTYYYSSFDLFENEQNAAFLKYRRFIKKLQHYLGPDWVIYANQVCYKQDPQGKKYFLDSQYIFEACLEIWLQMRRQFNKERRNSIQEEKVVRKESEMSVEDGQQSQQQQQEQQQQQQQNQQVLEEAEQSKLQEINFSMFEENEMFEEFSKKFSSFFADFKMESMTYKAVLHGFFLSAIETWNYILRNPVKKRNRSDSFKQVIDDYKKKIIKPIMVVSQKITGYFGSQKQDQPINKISELSESQFRSFSNFQKNIHNEEEMLLEKMKQLTIAEDKLSDQQQQQQQQQPQEVTLKKISEKALNGAVVKFAQNYLQNIVNNTNKQWQVARGFVTNIIELKYNDIQEYANNMKIRFLQPAQEFYNQLMETYILFKSNNYTNIQFKDFLEKTKQNLGNKWSENLIIPTQVFFQTLIFQWNQILEENKDSNNDDETIIRLFVQRVRNKMADSWDENIVQKAQENIQE</sequence>
<feature type="region of interest" description="Disordered" evidence="1">
    <location>
        <begin position="1"/>
        <end position="42"/>
    </location>
</feature>
<feature type="compositionally biased region" description="Low complexity" evidence="1">
    <location>
        <begin position="152"/>
        <end position="170"/>
    </location>
</feature>
<dbReference type="OMA" id="VRIMQPS"/>
<protein>
    <submittedName>
        <fullName evidence="2">Uncharacterized protein</fullName>
    </submittedName>
</protein>
<dbReference type="GeneID" id="7825048"/>
<dbReference type="RefSeq" id="XP_001013065.2">
    <property type="nucleotide sequence ID" value="XM_001013065.3"/>
</dbReference>
<organism evidence="2 3">
    <name type="scientific">Tetrahymena thermophila (strain SB210)</name>
    <dbReference type="NCBI Taxonomy" id="312017"/>
    <lineage>
        <taxon>Eukaryota</taxon>
        <taxon>Sar</taxon>
        <taxon>Alveolata</taxon>
        <taxon>Ciliophora</taxon>
        <taxon>Intramacronucleata</taxon>
        <taxon>Oligohymenophorea</taxon>
        <taxon>Hymenostomatida</taxon>
        <taxon>Tetrahymenina</taxon>
        <taxon>Tetrahymenidae</taxon>
        <taxon>Tetrahymena</taxon>
    </lineage>
</organism>
<dbReference type="InterPro" id="IPR051647">
    <property type="entry name" value="Mediator_comp_sub12"/>
</dbReference>
<accession>I7MIA6</accession>
<evidence type="ECO:0000313" key="3">
    <source>
        <dbReference type="Proteomes" id="UP000009168"/>
    </source>
</evidence>
<dbReference type="GO" id="GO:0016592">
    <property type="term" value="C:mediator complex"/>
    <property type="evidence" value="ECO:0007669"/>
    <property type="project" value="TreeGrafter"/>
</dbReference>
<name>I7MIA6_TETTS</name>
<dbReference type="OrthoDB" id="287289at2759"/>
<dbReference type="eggNOG" id="ENOG502SUHT">
    <property type="taxonomic scope" value="Eukaryota"/>
</dbReference>
<evidence type="ECO:0000256" key="1">
    <source>
        <dbReference type="SAM" id="MobiDB-lite"/>
    </source>
</evidence>